<dbReference type="OrthoDB" id="7847174at2"/>
<reference evidence="3" key="3">
    <citation type="journal article" date="2016" name="Genome Announc.">
        <title>Revised genome sequence of the purple photosynthetic bacterium Blastochloris viridis.</title>
        <authorList>
            <person name="Liu L.N."/>
            <person name="Faulkner M."/>
            <person name="Liu X."/>
            <person name="Huang F."/>
            <person name="Darby A.C."/>
            <person name="Hall N."/>
        </authorList>
    </citation>
    <scope>NUCLEOTIDE SEQUENCE [LARGE SCALE GENOMIC DNA]</scope>
    <source>
        <strain evidence="3">ATCC 19567 / DSM 133 / F</strain>
    </source>
</reference>
<sequence length="202" mass="21920">MALLDLFRKKPKATGRAALTDWLDSRAAHLTQKGIHDYSRARAGTNWQQIYSEPIFLEALDIARWRSYPIGLRLVGELAEGALRPHAPAPAALPEAVAACALDAFDRHPVFPAIAAGEWASMRAELRASLVAAGLHPPKPVKDIAVPVGDTIFALMPMHPTIKQQDSLIVRNQLRTGLIALHEEFTATFDLEALAAALAPLS</sequence>
<dbReference type="AlphaFoldDB" id="A0A0H5B7Z4"/>
<dbReference type="RefSeq" id="WP_055036385.1">
    <property type="nucleotide sequence ID" value="NZ_AP014854.2"/>
</dbReference>
<dbReference type="EMBL" id="LN907867">
    <property type="protein sequence ID" value="CUU41087.1"/>
    <property type="molecule type" value="Genomic_DNA"/>
</dbReference>
<dbReference type="KEGG" id="bvr:BVIR_630"/>
<reference evidence="1" key="1">
    <citation type="journal article" date="2015" name="Genome Announc.">
        <title>Complete Genome Sequence of the Bacteriochlorophyll b-Producing Photosynthetic Bacterium Blastochloris viridis.</title>
        <authorList>
            <person name="Tsukatani Y."/>
            <person name="Hirose Y."/>
            <person name="Harada J."/>
            <person name="Misawa N."/>
            <person name="Mori K."/>
            <person name="Inoue K."/>
            <person name="Tamiaki H."/>
        </authorList>
    </citation>
    <scope>NUCLEOTIDE SEQUENCE [LARGE SCALE GENOMIC DNA]</scope>
    <source>
        <strain evidence="1">DSM 133</strain>
    </source>
</reference>
<evidence type="ECO:0000313" key="3">
    <source>
        <dbReference type="Proteomes" id="UP000065734"/>
    </source>
</evidence>
<accession>A0A0H5B7Z4</accession>
<protein>
    <submittedName>
        <fullName evidence="2">Uncharacterized protein</fullName>
    </submittedName>
</protein>
<evidence type="ECO:0000313" key="2">
    <source>
        <dbReference type="EMBL" id="CUU41087.1"/>
    </source>
</evidence>
<name>A0A0H5B7Z4_BLAVI</name>
<proteinExistence type="predicted"/>
<gene>
    <name evidence="1" type="ORF">BV133_704</name>
    <name evidence="2" type="ORF">BVIRIDIS_00740</name>
</gene>
<evidence type="ECO:0000313" key="1">
    <source>
        <dbReference type="EMBL" id="BAR98297.1"/>
    </source>
</evidence>
<reference evidence="2" key="2">
    <citation type="submission" date="2015-11" db="EMBL/GenBank/DDBJ databases">
        <authorList>
            <person name="Zhang Y."/>
            <person name="Guo Z."/>
        </authorList>
    </citation>
    <scope>NUCLEOTIDE SEQUENCE</scope>
    <source>
        <strain evidence="2">1</strain>
    </source>
</reference>
<organism evidence="2 3">
    <name type="scientific">Blastochloris viridis</name>
    <name type="common">Rhodopseudomonas viridis</name>
    <dbReference type="NCBI Taxonomy" id="1079"/>
    <lineage>
        <taxon>Bacteria</taxon>
        <taxon>Pseudomonadati</taxon>
        <taxon>Pseudomonadota</taxon>
        <taxon>Alphaproteobacteria</taxon>
        <taxon>Hyphomicrobiales</taxon>
        <taxon>Blastochloridaceae</taxon>
        <taxon>Blastochloris</taxon>
    </lineage>
</organism>
<dbReference type="EMBL" id="AP014854">
    <property type="protein sequence ID" value="BAR98297.1"/>
    <property type="molecule type" value="Genomic_DNA"/>
</dbReference>
<dbReference type="Proteomes" id="UP000065734">
    <property type="component" value="Chromosome I"/>
</dbReference>
<keyword evidence="3" id="KW-1185">Reference proteome</keyword>